<keyword evidence="2" id="KW-1185">Reference proteome</keyword>
<evidence type="ECO:0000313" key="2">
    <source>
        <dbReference type="Proteomes" id="UP001164459"/>
    </source>
</evidence>
<dbReference type="PROSITE" id="PS51257">
    <property type="entry name" value="PROKAR_LIPOPROTEIN"/>
    <property type="match status" value="1"/>
</dbReference>
<proteinExistence type="predicted"/>
<accession>A0ABY7H5I1</accession>
<organism evidence="1 2">
    <name type="scientific">Nannocystis punicea</name>
    <dbReference type="NCBI Taxonomy" id="2995304"/>
    <lineage>
        <taxon>Bacteria</taxon>
        <taxon>Pseudomonadati</taxon>
        <taxon>Myxococcota</taxon>
        <taxon>Polyangia</taxon>
        <taxon>Nannocystales</taxon>
        <taxon>Nannocystaceae</taxon>
        <taxon>Nannocystis</taxon>
    </lineage>
</organism>
<dbReference type="SUPFAM" id="SSF69304">
    <property type="entry name" value="Tricorn protease N-terminal domain"/>
    <property type="match status" value="1"/>
</dbReference>
<dbReference type="Proteomes" id="UP001164459">
    <property type="component" value="Chromosome"/>
</dbReference>
<name>A0ABY7H5I1_9BACT</name>
<dbReference type="RefSeq" id="WP_269036561.1">
    <property type="nucleotide sequence ID" value="NZ_CP114040.1"/>
</dbReference>
<reference evidence="1" key="1">
    <citation type="submission" date="2022-11" db="EMBL/GenBank/DDBJ databases">
        <title>Minimal conservation of predation-associated metabolite biosynthetic gene clusters underscores biosynthetic potential of Myxococcota including descriptions for ten novel species: Archangium lansinium sp. nov., Myxococcus landrumus sp. nov., Nannocystis bai.</title>
        <authorList>
            <person name="Ahearne A."/>
            <person name="Stevens C."/>
            <person name="Dowd S."/>
        </authorList>
    </citation>
    <scope>NUCLEOTIDE SEQUENCE</scope>
    <source>
        <strain evidence="1">Fl3</strain>
    </source>
</reference>
<protein>
    <submittedName>
        <fullName evidence="1">Uncharacterized protein</fullName>
    </submittedName>
</protein>
<gene>
    <name evidence="1" type="ORF">O0S08_49510</name>
</gene>
<evidence type="ECO:0000313" key="1">
    <source>
        <dbReference type="EMBL" id="WAS94224.1"/>
    </source>
</evidence>
<dbReference type="EMBL" id="CP114040">
    <property type="protein sequence ID" value="WAS94224.1"/>
    <property type="molecule type" value="Genomic_DNA"/>
</dbReference>
<sequence length="456" mass="50558">MNRAVLAGCLSLAACVAPGVADVRLVDSVTIDLGEAQPGRLKWLSANARFVALYLGVDARASDRACADPRLVLFDTVRGTRENLESIVAVDPRGRYAVALLGSQLWLIDSETGLREDLARRGADLTRDDGACWGGRQAVFDPWGQELLYLRTDPTRAVVRRLATGEEYEVAAPERPVIRATPLGHPGWVRFDMRRPSSWRHAAEPPDPCCRPPVDPLWEDEDSWPWYSLRHRDGRTMDEDFADDAALLWPSQPHISTESFSTSECRANERVSPEAVHLSCTSDERLLWPTTGRTVVLENFRGWIGEPVLASDGRLWRAATVSQGHGVRFARVDLTDGRIELGPEALSFNWERGSRQDRRGWLLVKNYRSDPLAFAYDPVTGRTREITGADVLAPGLVVVDGQHFAVDVSGARRIRLDSQPAAVSENGCALMSPTRPETGALATWSLQCPTERTLRF</sequence>